<dbReference type="GO" id="GO:0004222">
    <property type="term" value="F:metalloendopeptidase activity"/>
    <property type="evidence" value="ECO:0007669"/>
    <property type="project" value="UniProtKB-UniRule"/>
</dbReference>
<dbReference type="MEROPS" id="A25.001"/>
<comment type="catalytic activity">
    <reaction evidence="4">
        <text>Endopeptidase action with P4 Glu or Asp, P1 preferably Glu &gt; Asp, P1' hydrophobic and P2' Ala.</text>
        <dbReference type="EC" id="3.4.24.78"/>
    </reaction>
</comment>
<comment type="PTM">
    <text evidence="4">Autoproteolytically processed. The inactive tetrameric zymogen termed p46 autoprocesses to a smaller form termed p41, which is active only during spore germination.</text>
</comment>
<dbReference type="eggNOG" id="COG0680">
    <property type="taxonomic scope" value="Bacteria"/>
</dbReference>
<reference evidence="5 6" key="1">
    <citation type="submission" date="2012-05" db="EMBL/GenBank/DDBJ databases">
        <authorList>
            <person name="Weinstock G."/>
            <person name="Sodergren E."/>
            <person name="Lobos E.A."/>
            <person name="Fulton L."/>
            <person name="Fulton R."/>
            <person name="Courtney L."/>
            <person name="Fronick C."/>
            <person name="O'Laughlin M."/>
            <person name="Godfrey J."/>
            <person name="Wilson R.M."/>
            <person name="Miner T."/>
            <person name="Farmer C."/>
            <person name="Delehaunty K."/>
            <person name="Cordes M."/>
            <person name="Minx P."/>
            <person name="Tomlinson C."/>
            <person name="Chen J."/>
            <person name="Wollam A."/>
            <person name="Pepin K.H."/>
            <person name="Bhonagiri V."/>
            <person name="Zhang X."/>
            <person name="Suruliraj S."/>
            <person name="Warren W."/>
            <person name="Mitreva M."/>
            <person name="Mardis E.R."/>
            <person name="Wilson R.K."/>
        </authorList>
    </citation>
    <scope>NUCLEOTIDE SEQUENCE [LARGE SCALE GENOMIC DNA]</scope>
    <source>
        <strain evidence="5 6">DSM 1785</strain>
    </source>
</reference>
<dbReference type="Pfam" id="PF03418">
    <property type="entry name" value="Peptidase_A25"/>
    <property type="match status" value="1"/>
</dbReference>
<dbReference type="STRING" id="545697.HMPREF0216_03117"/>
<dbReference type="InterPro" id="IPR023430">
    <property type="entry name" value="Pept_HybD-like_dom_sf"/>
</dbReference>
<dbReference type="RefSeq" id="WP_005215725.1">
    <property type="nucleotide sequence ID" value="NZ_KB291705.1"/>
</dbReference>
<dbReference type="EC" id="3.4.24.78" evidence="4"/>
<evidence type="ECO:0000256" key="1">
    <source>
        <dbReference type="ARBA" id="ARBA00022670"/>
    </source>
</evidence>
<dbReference type="GO" id="GO:0006508">
    <property type="term" value="P:proteolysis"/>
    <property type="evidence" value="ECO:0007669"/>
    <property type="project" value="UniProtKB-UniRule"/>
</dbReference>
<evidence type="ECO:0000313" key="5">
    <source>
        <dbReference type="EMBL" id="EKY22753.1"/>
    </source>
</evidence>
<dbReference type="SUPFAM" id="SSF53163">
    <property type="entry name" value="HybD-like"/>
    <property type="match status" value="1"/>
</dbReference>
<name>L1Q447_9CLOT</name>
<keyword evidence="6" id="KW-1185">Reference proteome</keyword>
<dbReference type="PIRSF" id="PIRSF019549">
    <property type="entry name" value="Peptidase_A25"/>
    <property type="match status" value="1"/>
</dbReference>
<proteinExistence type="inferred from homology"/>
<dbReference type="NCBIfam" id="TIGR01441">
    <property type="entry name" value="GPR"/>
    <property type="match status" value="1"/>
</dbReference>
<sequence>MISVRTDLAIEAKQAYTEENKRELDGVKVDEEMDGEAKITTVTIESDEAGKELGKPKGHYITIDFPEFTAYDGETMDNVSLTVGKVLKKLVDISADKLVLVVGLGNWNVTPDALGPKVAEKIMITRHLKEVMPDVIDESVRPVCAIAPGVLGITGIETGEVIKSLVDRIKPDLVICVDALGSRKLERVNRTIQIGDTGISPGAGVGNHRMQINEESLGVKVIAVGVPTVVDAATIANDTMDLLLDDLSNKAESGKEFYNMLKSVDRNEKNMLIREILNPFFGELMVTPKDVDQVIDSLSKIIANGINIAVQPNMDMEEINKFMN</sequence>
<evidence type="ECO:0000256" key="3">
    <source>
        <dbReference type="ARBA" id="ARBA00023145"/>
    </source>
</evidence>
<dbReference type="OrthoDB" id="9777293at2"/>
<dbReference type="EMBL" id="AMEZ01000120">
    <property type="protein sequence ID" value="EKY22753.1"/>
    <property type="molecule type" value="Genomic_DNA"/>
</dbReference>
<dbReference type="HAMAP" id="MF_00626">
    <property type="entry name" value="Germination_prot"/>
    <property type="match status" value="1"/>
</dbReference>
<organism evidence="5 6">
    <name type="scientific">Clostridium celatum DSM 1785</name>
    <dbReference type="NCBI Taxonomy" id="545697"/>
    <lineage>
        <taxon>Bacteria</taxon>
        <taxon>Bacillati</taxon>
        <taxon>Bacillota</taxon>
        <taxon>Clostridia</taxon>
        <taxon>Eubacteriales</taxon>
        <taxon>Clostridiaceae</taxon>
        <taxon>Clostridium</taxon>
    </lineage>
</organism>
<feature type="propeptide" id="PRO_5005069696" evidence="4">
    <location>
        <begin position="1"/>
        <end position="7"/>
    </location>
</feature>
<protein>
    <recommendedName>
        <fullName evidence="4">Germination protease</fullName>
        <ecNumber evidence="4">3.4.24.78</ecNumber>
    </recommendedName>
    <alternativeName>
        <fullName evidence="4">GPR endopeptidase</fullName>
    </alternativeName>
    <alternativeName>
        <fullName evidence="4">Germination proteinase</fullName>
    </alternativeName>
    <alternativeName>
        <fullName evidence="4">Spore protease</fullName>
    </alternativeName>
</protein>
<gene>
    <name evidence="4" type="primary">gpr</name>
    <name evidence="5" type="ORF">HMPREF0216_03117</name>
</gene>
<feature type="chain" id="PRO_5023330989" description="Germination protease" evidence="4">
    <location>
        <begin position="8"/>
        <end position="324"/>
    </location>
</feature>
<comment type="caution">
    <text evidence="5">The sequence shown here is derived from an EMBL/GenBank/DDBJ whole genome shotgun (WGS) entry which is preliminary data.</text>
</comment>
<evidence type="ECO:0000256" key="2">
    <source>
        <dbReference type="ARBA" id="ARBA00022801"/>
    </source>
</evidence>
<accession>L1Q447</accession>
<keyword evidence="3 4" id="KW-0865">Zymogen</keyword>
<keyword evidence="2 4" id="KW-0378">Hydrolase</keyword>
<comment type="subunit">
    <text evidence="4">Homotetramer.</text>
</comment>
<dbReference type="HOGENOM" id="CLU_055087_1_0_9"/>
<dbReference type="InterPro" id="IPR005080">
    <property type="entry name" value="Peptidase_A25"/>
</dbReference>
<dbReference type="PATRIC" id="fig|545697.3.peg.3051"/>
<dbReference type="GO" id="GO:0009847">
    <property type="term" value="P:spore germination"/>
    <property type="evidence" value="ECO:0007669"/>
    <property type="project" value="UniProtKB-UniRule"/>
</dbReference>
<evidence type="ECO:0000313" key="6">
    <source>
        <dbReference type="Proteomes" id="UP000010420"/>
    </source>
</evidence>
<evidence type="ECO:0000256" key="4">
    <source>
        <dbReference type="HAMAP-Rule" id="MF_00626"/>
    </source>
</evidence>
<dbReference type="Gene3D" id="3.40.50.1450">
    <property type="entry name" value="HybD-like"/>
    <property type="match status" value="1"/>
</dbReference>
<comment type="function">
    <text evidence="4">Initiates the rapid degradation of small, acid-soluble proteins during spore germination.</text>
</comment>
<dbReference type="Proteomes" id="UP000010420">
    <property type="component" value="Unassembled WGS sequence"/>
</dbReference>
<keyword evidence="1 4" id="KW-0645">Protease</keyword>
<comment type="similarity">
    <text evidence="4">Belongs to the peptidase A25 family.</text>
</comment>
<dbReference type="AlphaFoldDB" id="L1Q447"/>